<feature type="DNA-binding region" description="OmpR/PhoB-type" evidence="7">
    <location>
        <begin position="124"/>
        <end position="222"/>
    </location>
</feature>
<dbReference type="Pfam" id="PF00486">
    <property type="entry name" value="Trans_reg_C"/>
    <property type="match status" value="1"/>
</dbReference>
<dbReference type="GO" id="GO:0032993">
    <property type="term" value="C:protein-DNA complex"/>
    <property type="evidence" value="ECO:0007669"/>
    <property type="project" value="TreeGrafter"/>
</dbReference>
<dbReference type="InterPro" id="IPR039420">
    <property type="entry name" value="WalR-like"/>
</dbReference>
<evidence type="ECO:0000256" key="2">
    <source>
        <dbReference type="ARBA" id="ARBA00023012"/>
    </source>
</evidence>
<accession>A0A939QEC4</accession>
<evidence type="ECO:0000256" key="5">
    <source>
        <dbReference type="ARBA" id="ARBA00023163"/>
    </source>
</evidence>
<dbReference type="Gene3D" id="3.40.50.2300">
    <property type="match status" value="1"/>
</dbReference>
<dbReference type="PANTHER" id="PTHR48111:SF36">
    <property type="entry name" value="TRANSCRIPTIONAL REGULATORY PROTEIN CUTR"/>
    <property type="match status" value="1"/>
</dbReference>
<dbReference type="FunFam" id="1.10.10.10:FF:000005">
    <property type="entry name" value="Two-component system response regulator"/>
    <property type="match status" value="1"/>
</dbReference>
<evidence type="ECO:0000256" key="6">
    <source>
        <dbReference type="PROSITE-ProRule" id="PRU00169"/>
    </source>
</evidence>
<keyword evidence="5" id="KW-0804">Transcription</keyword>
<dbReference type="CDD" id="cd00383">
    <property type="entry name" value="trans_reg_C"/>
    <property type="match status" value="1"/>
</dbReference>
<dbReference type="GO" id="GO:0005829">
    <property type="term" value="C:cytosol"/>
    <property type="evidence" value="ECO:0007669"/>
    <property type="project" value="TreeGrafter"/>
</dbReference>
<dbReference type="Gene3D" id="1.10.10.10">
    <property type="entry name" value="Winged helix-like DNA-binding domain superfamily/Winged helix DNA-binding domain"/>
    <property type="match status" value="1"/>
</dbReference>
<dbReference type="GO" id="GO:0000156">
    <property type="term" value="F:phosphorelay response regulator activity"/>
    <property type="evidence" value="ECO:0007669"/>
    <property type="project" value="TreeGrafter"/>
</dbReference>
<evidence type="ECO:0000256" key="1">
    <source>
        <dbReference type="ARBA" id="ARBA00022553"/>
    </source>
</evidence>
<dbReference type="InterPro" id="IPR001789">
    <property type="entry name" value="Sig_transdc_resp-reg_receiver"/>
</dbReference>
<keyword evidence="1 6" id="KW-0597">Phosphoprotein</keyword>
<feature type="domain" description="OmpR/PhoB-type" evidence="9">
    <location>
        <begin position="124"/>
        <end position="222"/>
    </location>
</feature>
<protein>
    <submittedName>
        <fullName evidence="10">Response regulator transcription factor</fullName>
    </submittedName>
</protein>
<dbReference type="Gene3D" id="6.10.250.690">
    <property type="match status" value="1"/>
</dbReference>
<proteinExistence type="predicted"/>
<dbReference type="InterPro" id="IPR011006">
    <property type="entry name" value="CheY-like_superfamily"/>
</dbReference>
<evidence type="ECO:0000259" key="9">
    <source>
        <dbReference type="PROSITE" id="PS51755"/>
    </source>
</evidence>
<feature type="modified residue" description="4-aspartylphosphate" evidence="6">
    <location>
        <position position="51"/>
    </location>
</feature>
<evidence type="ECO:0000256" key="4">
    <source>
        <dbReference type="ARBA" id="ARBA00023125"/>
    </source>
</evidence>
<reference evidence="10" key="1">
    <citation type="submission" date="2021-03" db="EMBL/GenBank/DDBJ databases">
        <title>Leucobacter chromiisoli sp. nov., isolated from chromium-containing soil of chemical plant.</title>
        <authorList>
            <person name="Xu Z."/>
        </authorList>
    </citation>
    <scope>NUCLEOTIDE SEQUENCE</scope>
    <source>
        <strain evidence="10">K 70/01</strain>
    </source>
</reference>
<dbReference type="RefSeq" id="WP_208239119.1">
    <property type="nucleotide sequence ID" value="NZ_BAAAQU010000002.1"/>
</dbReference>
<comment type="caution">
    <text evidence="10">The sequence shown here is derived from an EMBL/GenBank/DDBJ whole genome shotgun (WGS) entry which is preliminary data.</text>
</comment>
<dbReference type="SMART" id="SM00862">
    <property type="entry name" value="Trans_reg_C"/>
    <property type="match status" value="1"/>
</dbReference>
<dbReference type="FunFam" id="3.40.50.2300:FF:000001">
    <property type="entry name" value="DNA-binding response regulator PhoB"/>
    <property type="match status" value="1"/>
</dbReference>
<dbReference type="SMART" id="SM00448">
    <property type="entry name" value="REC"/>
    <property type="match status" value="1"/>
</dbReference>
<dbReference type="Pfam" id="PF00072">
    <property type="entry name" value="Response_reg"/>
    <property type="match status" value="1"/>
</dbReference>
<dbReference type="Proteomes" id="UP000668403">
    <property type="component" value="Unassembled WGS sequence"/>
</dbReference>
<organism evidence="10 11">
    <name type="scientific">Leucobacter tardus</name>
    <dbReference type="NCBI Taxonomy" id="501483"/>
    <lineage>
        <taxon>Bacteria</taxon>
        <taxon>Bacillati</taxon>
        <taxon>Actinomycetota</taxon>
        <taxon>Actinomycetes</taxon>
        <taxon>Micrococcales</taxon>
        <taxon>Microbacteriaceae</taxon>
        <taxon>Leucobacter</taxon>
    </lineage>
</organism>
<dbReference type="EMBL" id="JAGFBF010000005">
    <property type="protein sequence ID" value="MBO2990262.1"/>
    <property type="molecule type" value="Genomic_DNA"/>
</dbReference>
<keyword evidence="3" id="KW-0805">Transcription regulation</keyword>
<dbReference type="PROSITE" id="PS50110">
    <property type="entry name" value="RESPONSE_REGULATORY"/>
    <property type="match status" value="1"/>
</dbReference>
<evidence type="ECO:0000259" key="8">
    <source>
        <dbReference type="PROSITE" id="PS50110"/>
    </source>
</evidence>
<sequence>MRVLLVDDEVRLAEGVRRGLEAEGCAVDVAHNGVDGLWRAREFRYDVIVLDVMMPGMSGYLVCQTLRAEGDWTPVLFLTAKDGEWDEVEGLDTGGDDWLTKPFAPPVLLARLRALVRRGGRERPTVLEAGDLRFDPAARTAHRGDARLDLTAREMSVLEFLMRRRGEVVTKYDVLDNVWADDFEGDPNIVEVYIGRLRRKVDRPYTRNAIETVRGAGYRLAADGG</sequence>
<dbReference type="PROSITE" id="PS51755">
    <property type="entry name" value="OMPR_PHOB"/>
    <property type="match status" value="1"/>
</dbReference>
<keyword evidence="11" id="KW-1185">Reference proteome</keyword>
<dbReference type="AlphaFoldDB" id="A0A939QEC4"/>
<evidence type="ECO:0000256" key="3">
    <source>
        <dbReference type="ARBA" id="ARBA00023015"/>
    </source>
</evidence>
<dbReference type="GO" id="GO:0000976">
    <property type="term" value="F:transcription cis-regulatory region binding"/>
    <property type="evidence" value="ECO:0007669"/>
    <property type="project" value="TreeGrafter"/>
</dbReference>
<dbReference type="InterPro" id="IPR036388">
    <property type="entry name" value="WH-like_DNA-bd_sf"/>
</dbReference>
<name>A0A939QEC4_9MICO</name>
<dbReference type="PANTHER" id="PTHR48111">
    <property type="entry name" value="REGULATOR OF RPOS"/>
    <property type="match status" value="1"/>
</dbReference>
<dbReference type="SUPFAM" id="SSF52172">
    <property type="entry name" value="CheY-like"/>
    <property type="match status" value="1"/>
</dbReference>
<gene>
    <name evidence="10" type="ORF">J4H85_09690</name>
</gene>
<keyword evidence="2" id="KW-0902">Two-component regulatory system</keyword>
<dbReference type="GO" id="GO:0006355">
    <property type="term" value="P:regulation of DNA-templated transcription"/>
    <property type="evidence" value="ECO:0007669"/>
    <property type="project" value="InterPro"/>
</dbReference>
<dbReference type="InterPro" id="IPR001867">
    <property type="entry name" value="OmpR/PhoB-type_DNA-bd"/>
</dbReference>
<evidence type="ECO:0000313" key="10">
    <source>
        <dbReference type="EMBL" id="MBO2990262.1"/>
    </source>
</evidence>
<feature type="domain" description="Response regulatory" evidence="8">
    <location>
        <begin position="2"/>
        <end position="116"/>
    </location>
</feature>
<evidence type="ECO:0000256" key="7">
    <source>
        <dbReference type="PROSITE-ProRule" id="PRU01091"/>
    </source>
</evidence>
<keyword evidence="4 7" id="KW-0238">DNA-binding</keyword>
<dbReference type="CDD" id="cd19935">
    <property type="entry name" value="REC_OmpR_CusR-like"/>
    <property type="match status" value="1"/>
</dbReference>
<evidence type="ECO:0000313" key="11">
    <source>
        <dbReference type="Proteomes" id="UP000668403"/>
    </source>
</evidence>